<keyword evidence="2" id="KW-1185">Reference proteome</keyword>
<comment type="caution">
    <text evidence="1">The sequence shown here is derived from an EMBL/GenBank/DDBJ whole genome shotgun (WGS) entry which is preliminary data.</text>
</comment>
<dbReference type="Proteomes" id="UP001501599">
    <property type="component" value="Unassembled WGS sequence"/>
</dbReference>
<protein>
    <submittedName>
        <fullName evidence="1">Asparaginase</fullName>
    </submittedName>
</protein>
<accession>A0ABP5M9U0</accession>
<dbReference type="PANTHER" id="PTHR42110:SF1">
    <property type="entry name" value="L-ASPARAGINASE, PUTATIVE (AFU_ORTHOLOGUE AFUA_3G11890)-RELATED"/>
    <property type="match status" value="1"/>
</dbReference>
<gene>
    <name evidence="1" type="ORF">GCM10009846_04080</name>
</gene>
<dbReference type="Pfam" id="PF06089">
    <property type="entry name" value="Asparaginase_II"/>
    <property type="match status" value="1"/>
</dbReference>
<evidence type="ECO:0000313" key="1">
    <source>
        <dbReference type="EMBL" id="GAA2171169.1"/>
    </source>
</evidence>
<proteinExistence type="predicted"/>
<evidence type="ECO:0000313" key="2">
    <source>
        <dbReference type="Proteomes" id="UP001501599"/>
    </source>
</evidence>
<dbReference type="InterPro" id="IPR010349">
    <property type="entry name" value="Asparaginase_II"/>
</dbReference>
<organism evidence="1 2">
    <name type="scientific">Agrococcus versicolor</name>
    <dbReference type="NCBI Taxonomy" id="501482"/>
    <lineage>
        <taxon>Bacteria</taxon>
        <taxon>Bacillati</taxon>
        <taxon>Actinomycetota</taxon>
        <taxon>Actinomycetes</taxon>
        <taxon>Micrococcales</taxon>
        <taxon>Microbacteriaceae</taxon>
        <taxon>Agrococcus</taxon>
    </lineage>
</organism>
<dbReference type="PANTHER" id="PTHR42110">
    <property type="entry name" value="L-ASPARAGINASE, PUTATIVE (AFU_ORTHOLOGUE AFUA_3G11890)-RELATED"/>
    <property type="match status" value="1"/>
</dbReference>
<sequence length="325" mass="33636">MRTHPEPPRHVPLVHVTRGAIVESVHHGSVVAIDASGRSALVHGDAATPVYPRSSLKPLQATAMVRAGLDLPPRLLALAGASHSGAAMHREGARAILAIHGVPEEALRNAVDLPLGAAEREAWLREGGERTRIAQNCSGKHAAMLATCAVNGWDLEGYLLPQHPLQLAIRVAVAELSSEEPDASTADGCGTPLWAISLAGLARAFARIVSSPEGTPERRVADAMRAHPDMVGGDGRDVTDLMLHVPGLLAKDGAEGVYAAALPDGRAVALKIADGSERARLPVLLDALASLGVDASGVQRPAPVLGGGQPVGELLLAPSATRPVR</sequence>
<name>A0ABP5M9U0_9MICO</name>
<reference evidence="2" key="1">
    <citation type="journal article" date="2019" name="Int. J. Syst. Evol. Microbiol.">
        <title>The Global Catalogue of Microorganisms (GCM) 10K type strain sequencing project: providing services to taxonomists for standard genome sequencing and annotation.</title>
        <authorList>
            <consortium name="The Broad Institute Genomics Platform"/>
            <consortium name="The Broad Institute Genome Sequencing Center for Infectious Disease"/>
            <person name="Wu L."/>
            <person name="Ma J."/>
        </authorList>
    </citation>
    <scope>NUCLEOTIDE SEQUENCE [LARGE SCALE GENOMIC DNA]</scope>
    <source>
        <strain evidence="2">JCM 16026</strain>
    </source>
</reference>
<dbReference type="RefSeq" id="WP_344339759.1">
    <property type="nucleotide sequence ID" value="NZ_BAAAQT010000001.1"/>
</dbReference>
<dbReference type="EMBL" id="BAAAQT010000001">
    <property type="protein sequence ID" value="GAA2171169.1"/>
    <property type="molecule type" value="Genomic_DNA"/>
</dbReference>